<comment type="caution">
    <text evidence="1">The sequence shown here is derived from an EMBL/GenBank/DDBJ whole genome shotgun (WGS) entry which is preliminary data.</text>
</comment>
<proteinExistence type="predicted"/>
<dbReference type="EC" id="2.3.1.179" evidence="1"/>
<evidence type="ECO:0000313" key="2">
    <source>
        <dbReference type="Proteomes" id="UP001647509"/>
    </source>
</evidence>
<keyword evidence="1" id="KW-0808">Transferase</keyword>
<organism evidence="1 2">
    <name type="scientific">Pseudotamlana agarivorans</name>
    <dbReference type="NCBI Taxonomy" id="481183"/>
    <lineage>
        <taxon>Bacteria</taxon>
        <taxon>Pseudomonadati</taxon>
        <taxon>Bacteroidota</taxon>
        <taxon>Flavobacteriia</taxon>
        <taxon>Flavobacteriales</taxon>
        <taxon>Flavobacteriaceae</taxon>
        <taxon>Pseudotamlana</taxon>
    </lineage>
</organism>
<name>A0ACC5U8B4_9FLAO</name>
<sequence length="416" mass="44243">MELKRVVVTGLGALTPIGNTKDKYWEGLLSGKSGAAPITYYDTEKFKTKFACELKDFNVTDFIDRKEARKMDRFAQYAMVAADEAIEDSKLNLDTVDKLRVGVIWGAGIGGLETFQNEVLNFASGDGTPRFNPFFIPKMIADIAPGNISIKHGFMGPNYTTVSACASSANAMFDALNSIRLGHTDVVVTGGSEAAVTIAGMGGFNAMHALSTRNESPETASRPFDGTRDGFVLGEGAGALVLEEYEHAKARGAKIYAEFIGGGLSSDAHHMTAPHPDGIGVIAVMKNCLHNAGLKPEDVDHINTHGTSTPLGDVAELKAISEVFGDHAKSININSTKSMTGHLLGAAGAIEAISVILAMENGIVPPTINHTTVDEKIDPELNLTLNKAQKRDVKVAMSNTFGFGGHNACVVFKKID</sequence>
<dbReference type="Proteomes" id="UP001647509">
    <property type="component" value="Unassembled WGS sequence"/>
</dbReference>
<keyword evidence="1" id="KW-0012">Acyltransferase</keyword>
<gene>
    <name evidence="1" type="primary">fabF</name>
    <name evidence="1" type="ORF">KO493_07010</name>
</gene>
<protein>
    <submittedName>
        <fullName evidence="1">Beta-ketoacyl-ACP synthase II</fullName>
        <ecNumber evidence="1">2.3.1.179</ecNumber>
    </submittedName>
</protein>
<keyword evidence="2" id="KW-1185">Reference proteome</keyword>
<evidence type="ECO:0000313" key="1">
    <source>
        <dbReference type="EMBL" id="MBU2950440.1"/>
    </source>
</evidence>
<dbReference type="EMBL" id="JAHKPD010000012">
    <property type="protein sequence ID" value="MBU2950440.1"/>
    <property type="molecule type" value="Genomic_DNA"/>
</dbReference>
<accession>A0ACC5U8B4</accession>
<reference evidence="1" key="1">
    <citation type="submission" date="2021-05" db="EMBL/GenBank/DDBJ databases">
        <title>Draft genomes of bacteria isolated from model marine particles.</title>
        <authorList>
            <person name="Datta M.S."/>
            <person name="Schwartzman J.A."/>
            <person name="Enke T.N."/>
            <person name="Saavedra J."/>
            <person name="Cermak N."/>
            <person name="Cordero O.X."/>
        </authorList>
    </citation>
    <scope>NUCLEOTIDE SEQUENCE</scope>
    <source>
        <strain evidence="1">I2M19</strain>
    </source>
</reference>